<organism evidence="1">
    <name type="scientific">uncultured Caudovirales phage</name>
    <dbReference type="NCBI Taxonomy" id="2100421"/>
    <lineage>
        <taxon>Viruses</taxon>
        <taxon>Duplodnaviria</taxon>
        <taxon>Heunggongvirae</taxon>
        <taxon>Uroviricota</taxon>
        <taxon>Caudoviricetes</taxon>
        <taxon>Peduoviridae</taxon>
        <taxon>Maltschvirus</taxon>
        <taxon>Maltschvirus maltsch</taxon>
    </lineage>
</organism>
<sequence>MRAALVIASSISLYSFVASADCTVSATPDEMHFVCGYLKQNNIPLPDDCIGWDNPMTVGVLPTGEGCVPPPPDQKPPAAAFGFYFTSYGKNDMANGANGARLDAYHAQIPTATHAVAAVHVRVPGGPTSNAVARDGISEDPGHLGPWFAAARQRGLKTGLIVILFSDDGWGWGGDWKPSSPSAALASYYQAAQPYVQAAQSAGAEFVILCDEWSNLYINKNAVPAFQTLFSAARRDFSGRLTLNINKMEETAILPEIVALTDVVGITAYVPLSRAPNPSTAEMVATLNAPRDGAPQGYTALLADMAEKWGKQLLLTTGYKSTNGAAIDPADQPDAGVDYGIQARAWQAFIEATRGGVGDRLYGILGWRLWPSVEDDDGATGFSVINKPAAKVISDEWKS</sequence>
<protein>
    <submittedName>
        <fullName evidence="1">Uncharacterized protein</fullName>
    </submittedName>
</protein>
<proteinExistence type="predicted"/>
<name>A0A6J5REA9_9CAUD</name>
<gene>
    <name evidence="1" type="ORF">UFOVP1244_71</name>
</gene>
<dbReference type="SUPFAM" id="SSF51445">
    <property type="entry name" value="(Trans)glycosidases"/>
    <property type="match status" value="1"/>
</dbReference>
<dbReference type="EMBL" id="LR797181">
    <property type="protein sequence ID" value="CAB4192717.1"/>
    <property type="molecule type" value="Genomic_DNA"/>
</dbReference>
<dbReference type="Gene3D" id="3.20.20.80">
    <property type="entry name" value="Glycosidases"/>
    <property type="match status" value="1"/>
</dbReference>
<evidence type="ECO:0000313" key="1">
    <source>
        <dbReference type="EMBL" id="CAB4192717.1"/>
    </source>
</evidence>
<accession>A0A6J5REA9</accession>
<reference evidence="1" key="1">
    <citation type="submission" date="2020-05" db="EMBL/GenBank/DDBJ databases">
        <authorList>
            <person name="Chiriac C."/>
            <person name="Salcher M."/>
            <person name="Ghai R."/>
            <person name="Kavagutti S V."/>
        </authorList>
    </citation>
    <scope>NUCLEOTIDE SEQUENCE</scope>
</reference>
<dbReference type="InterPro" id="IPR017853">
    <property type="entry name" value="GH"/>
</dbReference>